<dbReference type="STRING" id="1423715.FD25_GL002397"/>
<evidence type="ECO:0000259" key="2">
    <source>
        <dbReference type="Pfam" id="PF25583"/>
    </source>
</evidence>
<evidence type="ECO:0008006" key="5">
    <source>
        <dbReference type="Google" id="ProtNLM"/>
    </source>
</evidence>
<dbReference type="Pfam" id="PF25583">
    <property type="entry name" value="WCX"/>
    <property type="match status" value="1"/>
</dbReference>
<dbReference type="EMBL" id="AZDV01000005">
    <property type="protein sequence ID" value="KRK95936.1"/>
    <property type="molecule type" value="Genomic_DNA"/>
</dbReference>
<dbReference type="RefSeq" id="WP_057801173.1">
    <property type="nucleotide sequence ID" value="NZ_AZDV01000005.1"/>
</dbReference>
<dbReference type="PANTHER" id="PTHR34580">
    <property type="match status" value="1"/>
</dbReference>
<dbReference type="InterPro" id="IPR051534">
    <property type="entry name" value="CBASS_pafABC_assoc_protein"/>
</dbReference>
<dbReference type="InterPro" id="IPR057727">
    <property type="entry name" value="WCX_dom"/>
</dbReference>
<comment type="caution">
    <text evidence="3">The sequence shown here is derived from an EMBL/GenBank/DDBJ whole genome shotgun (WGS) entry which is preliminary data.</text>
</comment>
<dbReference type="PANTHER" id="PTHR34580:SF1">
    <property type="entry name" value="PROTEIN PAFC"/>
    <property type="match status" value="1"/>
</dbReference>
<dbReference type="PATRIC" id="fig|1423715.3.peg.2474"/>
<protein>
    <recommendedName>
        <fullName evidence="5">WYL domain-containing protein</fullName>
    </recommendedName>
</protein>
<dbReference type="PROSITE" id="PS52050">
    <property type="entry name" value="WYL"/>
    <property type="match status" value="1"/>
</dbReference>
<dbReference type="AlphaFoldDB" id="A0A0R1LJY8"/>
<dbReference type="OrthoDB" id="86031at2"/>
<dbReference type="InterPro" id="IPR036388">
    <property type="entry name" value="WH-like_DNA-bd_sf"/>
</dbReference>
<sequence>MANAAYRQLYIFQRLLTNQVVHKTALAQHFGITPRAIQRDISQLRTFIADQWPMYQLTYQSEYQGYTLTLDRSSVSKASLLILIKILLASRSLTTDEMRQTIDGLLALIPQADREVLVPIIKNERYYYTPVHHQQPLLTRIWELSQQILHRQTLTITYERLGHQLVSRTILPESIIFSEYYFYLVAYYPKYKTHLFFRVDRIRHVRVATTTIQRDRTDRFEDGRLRQVIQYMLSGEQTTIRFEYAGSVEAALDRFPTAKVIGQGSTPHTRLIETTAVDQGAKVWLLGQGPMVKVLAPASLVAEMRERIQQMLANYPASVEGKNG</sequence>
<evidence type="ECO:0000313" key="4">
    <source>
        <dbReference type="Proteomes" id="UP000051955"/>
    </source>
</evidence>
<reference evidence="3 4" key="1">
    <citation type="journal article" date="2015" name="Genome Announc.">
        <title>Expanding the biotechnology potential of lactobacilli through comparative genomics of 213 strains and associated genera.</title>
        <authorList>
            <person name="Sun Z."/>
            <person name="Harris H.M."/>
            <person name="McCann A."/>
            <person name="Guo C."/>
            <person name="Argimon S."/>
            <person name="Zhang W."/>
            <person name="Yang X."/>
            <person name="Jeffery I.B."/>
            <person name="Cooney J.C."/>
            <person name="Kagawa T.F."/>
            <person name="Liu W."/>
            <person name="Song Y."/>
            <person name="Salvetti E."/>
            <person name="Wrobel A."/>
            <person name="Rasinkangas P."/>
            <person name="Parkhill J."/>
            <person name="Rea M.C."/>
            <person name="O'Sullivan O."/>
            <person name="Ritari J."/>
            <person name="Douillard F.P."/>
            <person name="Paul Ross R."/>
            <person name="Yang R."/>
            <person name="Briner A.E."/>
            <person name="Felis G.E."/>
            <person name="de Vos W.M."/>
            <person name="Barrangou R."/>
            <person name="Klaenhammer T.R."/>
            <person name="Caufield P.W."/>
            <person name="Cui Y."/>
            <person name="Zhang H."/>
            <person name="O'Toole P.W."/>
        </authorList>
    </citation>
    <scope>NUCLEOTIDE SEQUENCE [LARGE SCALE GENOMIC DNA]</scope>
    <source>
        <strain evidence="3 4">DSM 19394</strain>
    </source>
</reference>
<evidence type="ECO:0000313" key="3">
    <source>
        <dbReference type="EMBL" id="KRK95936.1"/>
    </source>
</evidence>
<name>A0A0R1LJY8_9LACO</name>
<dbReference type="InterPro" id="IPR026881">
    <property type="entry name" value="WYL_dom"/>
</dbReference>
<feature type="domain" description="WCX" evidence="2">
    <location>
        <begin position="274"/>
        <end position="312"/>
    </location>
</feature>
<feature type="domain" description="WYL" evidence="1">
    <location>
        <begin position="144"/>
        <end position="207"/>
    </location>
</feature>
<accession>A0A0R1LJY8</accession>
<dbReference type="Gene3D" id="1.10.10.10">
    <property type="entry name" value="Winged helix-like DNA-binding domain superfamily/Winged helix DNA-binding domain"/>
    <property type="match status" value="1"/>
</dbReference>
<dbReference type="Pfam" id="PF13280">
    <property type="entry name" value="WYL"/>
    <property type="match status" value="1"/>
</dbReference>
<proteinExistence type="predicted"/>
<evidence type="ECO:0000259" key="1">
    <source>
        <dbReference type="Pfam" id="PF13280"/>
    </source>
</evidence>
<organism evidence="3 4">
    <name type="scientific">Levilactobacillus acidifarinae DSM 19394 = JCM 15949</name>
    <dbReference type="NCBI Taxonomy" id="1423715"/>
    <lineage>
        <taxon>Bacteria</taxon>
        <taxon>Bacillati</taxon>
        <taxon>Bacillota</taxon>
        <taxon>Bacilli</taxon>
        <taxon>Lactobacillales</taxon>
        <taxon>Lactobacillaceae</taxon>
        <taxon>Levilactobacillus</taxon>
    </lineage>
</organism>
<dbReference type="Proteomes" id="UP000051955">
    <property type="component" value="Unassembled WGS sequence"/>
</dbReference>
<gene>
    <name evidence="3" type="ORF">FD25_GL002397</name>
</gene>
<keyword evidence="4" id="KW-1185">Reference proteome</keyword>